<dbReference type="eggNOG" id="ENOG50334JN">
    <property type="taxonomic scope" value="Bacteria"/>
</dbReference>
<dbReference type="Proteomes" id="UP000019112">
    <property type="component" value="Unassembled WGS sequence"/>
</dbReference>
<reference evidence="1 2" key="1">
    <citation type="journal article" date="2014" name="FEMS Microbiol. Lett.">
        <title>Draft genome sequences of three Holospora species (Holospora obtusa, Holospora undulata, and Holospora elegans), endonuclear symbiotic bacteria of the ciliate Paramecium caudatum.</title>
        <authorList>
            <person name="Dohra H."/>
            <person name="Tanaka K."/>
            <person name="Suzuki T."/>
            <person name="Fujishima M."/>
            <person name="Suzuki H."/>
        </authorList>
    </citation>
    <scope>NUCLEOTIDE SEQUENCE [LARGE SCALE GENOMIC DNA]</scope>
    <source>
        <strain evidence="1 2">F1</strain>
    </source>
</reference>
<comment type="caution">
    <text evidence="1">The sequence shown here is derived from an EMBL/GenBank/DDBJ whole genome shotgun (WGS) entry which is preliminary data.</text>
</comment>
<protein>
    <submittedName>
        <fullName evidence="1">Uncharacterized protein</fullName>
    </submittedName>
</protein>
<gene>
    <name evidence="1" type="ORF">P618_200943</name>
</gene>
<evidence type="ECO:0000313" key="2">
    <source>
        <dbReference type="Proteomes" id="UP000019112"/>
    </source>
</evidence>
<dbReference type="RefSeq" id="WP_024161224.1">
    <property type="nucleotide sequence ID" value="NZ_AWTR02000079.1"/>
</dbReference>
<proteinExistence type="predicted"/>
<dbReference type="AlphaFoldDB" id="W6TSX0"/>
<evidence type="ECO:0000313" key="1">
    <source>
        <dbReference type="EMBL" id="ETZ06872.1"/>
    </source>
</evidence>
<name>W6TSX0_HOLOB</name>
<dbReference type="OrthoDB" id="8477170at2"/>
<accession>W6TSX0</accession>
<dbReference type="EMBL" id="AWTR02000079">
    <property type="protein sequence ID" value="ETZ06872.1"/>
    <property type="molecule type" value="Genomic_DNA"/>
</dbReference>
<keyword evidence="2" id="KW-1185">Reference proteome</keyword>
<sequence>MLCFSWISQAKEFSSSFVHNKIDSSIISLSLTQKEEEPAALILHVPLNTVTEPYGILSWNPKNVQENVCLFKGYVEHIQQEKGIAIVYLKAFQDESSWLRIAKEFRSKETFCPYFFDDEDMRPESVLADQLFVPYWCPVSGKCKLSHVTSSLEVFHPKENVHIINYCQNPGINKLKIVLRAQWIQQVQGIVNVFPWIESAFPNKEVATYTPESLKKIWPKSGTLLGNSGYRVLHSELIVNQRKHEFLTLSNPDRIVQRYVFDGSLWIFWNLKQKRKEVIQTVWPSEVPGKSIELHWNLGAITSAQAIDGWSPVRAYKTGDYVRFGQQIFESIDDHYSSIFQENVHWKLHEERTKELFFTIQSSFFLTEFGKRAFDFALQRAYKIWLMAARCCHLEIKGSIEALLGITLEHQLILEYPKNNTFSGKVTQYTLSSCQGISSISVLVSGLHPNSWKSCDIKSVSYQDASCYAMNYSDGWYDDPEKKEGKKGAQYAAYYHSKPKDLYAYGQFFLGDQLLDKIDVRCVDTDQFQALESTTSHVFRSRFLRPTSIRLHFRKLKGCAALQHHICVKMFQGLTAFSP</sequence>
<organism evidence="1 2">
    <name type="scientific">Holospora obtusa F1</name>
    <dbReference type="NCBI Taxonomy" id="1399147"/>
    <lineage>
        <taxon>Bacteria</taxon>
        <taxon>Pseudomonadati</taxon>
        <taxon>Pseudomonadota</taxon>
        <taxon>Alphaproteobacteria</taxon>
        <taxon>Holosporales</taxon>
        <taxon>Holosporaceae</taxon>
        <taxon>Holospora</taxon>
    </lineage>
</organism>